<keyword evidence="2" id="KW-1185">Reference proteome</keyword>
<dbReference type="EMBL" id="BGZK01001372">
    <property type="protein sequence ID" value="GBP78530.1"/>
    <property type="molecule type" value="Genomic_DNA"/>
</dbReference>
<sequence length="179" mass="19824">MRSYNERVRGTSLHSGRLARLRARETDDKSERHASLPLRWEQVVEIGYEAGFRKIAKSSSEMDLEQKAVARPPRWAGLAAPAPVCCERLRSSVFIYCERGFVSCSPSPCKNGGACASTPRGESYCKIDIGHEAFQNVSRVGSNLTAGRMRPRAALLPTYDLDQCFPTWGPRPTGGQFDS</sequence>
<dbReference type="AlphaFoldDB" id="A0A4C1YTM1"/>
<reference evidence="1 2" key="1">
    <citation type="journal article" date="2019" name="Commun. Biol.">
        <title>The bagworm genome reveals a unique fibroin gene that provides high tensile strength.</title>
        <authorList>
            <person name="Kono N."/>
            <person name="Nakamura H."/>
            <person name="Ohtoshi R."/>
            <person name="Tomita M."/>
            <person name="Numata K."/>
            <person name="Arakawa K."/>
        </authorList>
    </citation>
    <scope>NUCLEOTIDE SEQUENCE [LARGE SCALE GENOMIC DNA]</scope>
</reference>
<dbReference type="Proteomes" id="UP000299102">
    <property type="component" value="Unassembled WGS sequence"/>
</dbReference>
<protein>
    <submittedName>
        <fullName evidence="1">Uncharacterized protein</fullName>
    </submittedName>
</protein>
<dbReference type="OrthoDB" id="8122953at2759"/>
<evidence type="ECO:0000313" key="2">
    <source>
        <dbReference type="Proteomes" id="UP000299102"/>
    </source>
</evidence>
<evidence type="ECO:0000313" key="1">
    <source>
        <dbReference type="EMBL" id="GBP78530.1"/>
    </source>
</evidence>
<proteinExistence type="predicted"/>
<gene>
    <name evidence="1" type="ORF">EVAR_60547_1</name>
</gene>
<name>A0A4C1YTM1_EUMVA</name>
<accession>A0A4C1YTM1</accession>
<comment type="caution">
    <text evidence="1">The sequence shown here is derived from an EMBL/GenBank/DDBJ whole genome shotgun (WGS) entry which is preliminary data.</text>
</comment>
<organism evidence="1 2">
    <name type="scientific">Eumeta variegata</name>
    <name type="common">Bagworm moth</name>
    <name type="synonym">Eumeta japonica</name>
    <dbReference type="NCBI Taxonomy" id="151549"/>
    <lineage>
        <taxon>Eukaryota</taxon>
        <taxon>Metazoa</taxon>
        <taxon>Ecdysozoa</taxon>
        <taxon>Arthropoda</taxon>
        <taxon>Hexapoda</taxon>
        <taxon>Insecta</taxon>
        <taxon>Pterygota</taxon>
        <taxon>Neoptera</taxon>
        <taxon>Endopterygota</taxon>
        <taxon>Lepidoptera</taxon>
        <taxon>Glossata</taxon>
        <taxon>Ditrysia</taxon>
        <taxon>Tineoidea</taxon>
        <taxon>Psychidae</taxon>
        <taxon>Oiketicinae</taxon>
        <taxon>Eumeta</taxon>
    </lineage>
</organism>